<dbReference type="Proteomes" id="UP000887013">
    <property type="component" value="Unassembled WGS sequence"/>
</dbReference>
<comment type="caution">
    <text evidence="3">The sequence shown here is derived from an EMBL/GenBank/DDBJ whole genome shotgun (WGS) entry which is preliminary data.</text>
</comment>
<dbReference type="AlphaFoldDB" id="A0A8X6P2B6"/>
<feature type="compositionally biased region" description="Basic residues" evidence="1">
    <location>
        <begin position="119"/>
        <end position="128"/>
    </location>
</feature>
<evidence type="ECO:0000313" key="4">
    <source>
        <dbReference type="Proteomes" id="UP000887013"/>
    </source>
</evidence>
<dbReference type="InterPro" id="IPR036397">
    <property type="entry name" value="RNaseH_sf"/>
</dbReference>
<dbReference type="SUPFAM" id="SSF53098">
    <property type="entry name" value="Ribonuclease H-like"/>
    <property type="match status" value="1"/>
</dbReference>
<protein>
    <recommendedName>
        <fullName evidence="2">Integrase catalytic domain-containing protein</fullName>
    </recommendedName>
</protein>
<name>A0A8X6P2B6_NEPPI</name>
<accession>A0A8X6P2B6</accession>
<dbReference type="FunFam" id="3.30.420.10:FF:000032">
    <property type="entry name" value="Retrovirus-related Pol polyprotein from transposon 297-like Protein"/>
    <property type="match status" value="1"/>
</dbReference>
<dbReference type="PANTHER" id="PTHR38681">
    <property type="entry name" value="RETROVIRUS-RELATED POL POLYPROTEIN FROM TRANSPOSON 412-LIKE PROTEIN-RELATED"/>
    <property type="match status" value="1"/>
</dbReference>
<evidence type="ECO:0000313" key="3">
    <source>
        <dbReference type="EMBL" id="GFT47238.1"/>
    </source>
</evidence>
<organism evidence="3 4">
    <name type="scientific">Nephila pilipes</name>
    <name type="common">Giant wood spider</name>
    <name type="synonym">Nephila maculata</name>
    <dbReference type="NCBI Taxonomy" id="299642"/>
    <lineage>
        <taxon>Eukaryota</taxon>
        <taxon>Metazoa</taxon>
        <taxon>Ecdysozoa</taxon>
        <taxon>Arthropoda</taxon>
        <taxon>Chelicerata</taxon>
        <taxon>Arachnida</taxon>
        <taxon>Araneae</taxon>
        <taxon>Araneomorphae</taxon>
        <taxon>Entelegynae</taxon>
        <taxon>Araneoidea</taxon>
        <taxon>Nephilidae</taxon>
        <taxon>Nephila</taxon>
    </lineage>
</organism>
<dbReference type="PANTHER" id="PTHR38681:SF1">
    <property type="entry name" value="RETROVIRUS-RELATED POL POLYPROTEIN FROM TRANSPOSON 412-LIKE PROTEIN"/>
    <property type="match status" value="1"/>
</dbReference>
<dbReference type="GO" id="GO:0003676">
    <property type="term" value="F:nucleic acid binding"/>
    <property type="evidence" value="ECO:0007669"/>
    <property type="project" value="InterPro"/>
</dbReference>
<feature type="region of interest" description="Disordered" evidence="1">
    <location>
        <begin position="73"/>
        <end position="96"/>
    </location>
</feature>
<feature type="region of interest" description="Disordered" evidence="1">
    <location>
        <begin position="113"/>
        <end position="137"/>
    </location>
</feature>
<dbReference type="Pfam" id="PF17921">
    <property type="entry name" value="Integrase_H2C2"/>
    <property type="match status" value="1"/>
</dbReference>
<evidence type="ECO:0000256" key="1">
    <source>
        <dbReference type="SAM" id="MobiDB-lite"/>
    </source>
</evidence>
<dbReference type="GO" id="GO:0015074">
    <property type="term" value="P:DNA integration"/>
    <property type="evidence" value="ECO:0007669"/>
    <property type="project" value="InterPro"/>
</dbReference>
<dbReference type="InterPro" id="IPR041588">
    <property type="entry name" value="Integrase_H2C2"/>
</dbReference>
<keyword evidence="4" id="KW-1185">Reference proteome</keyword>
<sequence length="519" mass="59038">MLELFLQQLPTSVQTILASITPITVEKAAEVADRILEVSTPNVSLSTNAIVSSNDNRILQEIERLNKRIDDLTLRHSTPQRSNSRPRNHSFSRSSESDFCCYHNKFQERAKKCTSPCSHKQKKKKKKKTESSEEQVRLPSRNRIFHVAFSSKTDHLTSHFTMIPDLISAFSQLRFLKGGEEIDIATVQLVDDELKHLLESNSIYLTLKKQYFPLEDITLTCDVSINVSRPFTPKDYHRIVFQHLHGLSHPGIAASTKMVTQSFVGPNIRRDIKAWVKSRHPCHISKIHRHTKAPIGTFVLPDARFPQIHIDFIGPFPPSNDQSYCLTIVHRFTKWMEVIPTADMTAETICRALLSVWISRFGCPAIITTDQGTNFESNLFRELNNILGTNRIRCCAYHPKANGLIERLHRHLKSAIKAHENSKWSEIIPIVLLGMRSAVKKDIKATCAELVNGTTLRLPSDLFSKDKFTTTCNQTYVSFLREKMRSLQPIPTSAHTKSSMFVPTDLKSCSHVFLKVDSV</sequence>
<evidence type="ECO:0000259" key="2">
    <source>
        <dbReference type="PROSITE" id="PS50994"/>
    </source>
</evidence>
<dbReference type="Gene3D" id="1.10.340.70">
    <property type="match status" value="1"/>
</dbReference>
<gene>
    <name evidence="3" type="primary">gag-pol</name>
    <name evidence="3" type="ORF">NPIL_606331</name>
</gene>
<dbReference type="OrthoDB" id="6513537at2759"/>
<dbReference type="EMBL" id="BMAW01111294">
    <property type="protein sequence ID" value="GFT47238.1"/>
    <property type="molecule type" value="Genomic_DNA"/>
</dbReference>
<reference evidence="3" key="1">
    <citation type="submission" date="2020-08" db="EMBL/GenBank/DDBJ databases">
        <title>Multicomponent nature underlies the extraordinary mechanical properties of spider dragline silk.</title>
        <authorList>
            <person name="Kono N."/>
            <person name="Nakamura H."/>
            <person name="Mori M."/>
            <person name="Yoshida Y."/>
            <person name="Ohtoshi R."/>
            <person name="Malay A.D."/>
            <person name="Moran D.A.P."/>
            <person name="Tomita M."/>
            <person name="Numata K."/>
            <person name="Arakawa K."/>
        </authorList>
    </citation>
    <scope>NUCLEOTIDE SEQUENCE</scope>
</reference>
<feature type="domain" description="Integrase catalytic" evidence="2">
    <location>
        <begin position="297"/>
        <end position="467"/>
    </location>
</feature>
<dbReference type="InterPro" id="IPR001584">
    <property type="entry name" value="Integrase_cat-core"/>
</dbReference>
<dbReference type="InterPro" id="IPR012337">
    <property type="entry name" value="RNaseH-like_sf"/>
</dbReference>
<dbReference type="PROSITE" id="PS50994">
    <property type="entry name" value="INTEGRASE"/>
    <property type="match status" value="1"/>
</dbReference>
<dbReference type="Gene3D" id="3.30.420.10">
    <property type="entry name" value="Ribonuclease H-like superfamily/Ribonuclease H"/>
    <property type="match status" value="1"/>
</dbReference>
<proteinExistence type="predicted"/>
<dbReference type="Pfam" id="PF00665">
    <property type="entry name" value="rve"/>
    <property type="match status" value="1"/>
</dbReference>